<keyword evidence="4" id="KW-1003">Cell membrane</keyword>
<name>A0AA40LRN4_CNENI</name>
<dbReference type="Proteomes" id="UP001177744">
    <property type="component" value="Unassembled WGS sequence"/>
</dbReference>
<accession>A0AA40LRN4</accession>
<evidence type="ECO:0000256" key="2">
    <source>
        <dbReference type="ARBA" id="ARBA00009749"/>
    </source>
</evidence>
<keyword evidence="7 17" id="KW-0460">Magnesium</keyword>
<dbReference type="InterPro" id="IPR036739">
    <property type="entry name" value="SLC41_membr_dom_sf"/>
</dbReference>
<organism evidence="19 20">
    <name type="scientific">Cnephaeus nilssonii</name>
    <name type="common">Northern bat</name>
    <name type="synonym">Eptesicus nilssonii</name>
    <dbReference type="NCBI Taxonomy" id="3371016"/>
    <lineage>
        <taxon>Eukaryota</taxon>
        <taxon>Metazoa</taxon>
        <taxon>Chordata</taxon>
        <taxon>Craniata</taxon>
        <taxon>Vertebrata</taxon>
        <taxon>Euteleostomi</taxon>
        <taxon>Mammalia</taxon>
        <taxon>Eutheria</taxon>
        <taxon>Laurasiatheria</taxon>
        <taxon>Chiroptera</taxon>
        <taxon>Yangochiroptera</taxon>
        <taxon>Vespertilionidae</taxon>
        <taxon>Cnephaeus</taxon>
    </lineage>
</organism>
<sequence>MAAAQPPRAARGSGNQGQLRLALPAVAAAEKTNIYKPDYLSSHTEERRGKIRPRCAEHQRKIRALWRVVDKKPQVGTVKTERGYVFTLLWIADWMVRHFWRKGKDPDSFSIPYLTALGDLLGTALLALSFHFLWLIGDRDGDLRFLGSSTHTSSTTTFIMTGQLWLDIALNDALPALEQLNVAAVTNLSDLMDHQWSADHQLATGALITLLSEIWYGDVVLSQAQSIFFVLVEEEECKLAPNWRNCLLKLSFSSEALTEASWPALTDAGASGSKSHQGCKPFDSFPSLSLSMATAIALNSRHTSEILRVRFQAIAIKYNEHSLLSFLCKAAGVLCLPRRLELMDAAITGGPALGAGALCSAVMAAAAGTQCLHPEQPAAFEIRAFSFIPLPVWVQHQVVSGMICRTRPGRGILWKSHTEGAKEPHVAREPQFADHGSRPAVANLLDFMDHQWSADHRRTDWSDGNFHCPLLSCGIQVLSKRDGEAHRVDRMSSTVASTHITMALITQGVYERRLRLVLRADVLEELGGHLVSSSCGLGVGGELQVAAHARQLQDVVGILLQRLVLAHEVVVDVARVAERVDGLPVLVEGLLALGVRVDEIGHELLELDVVAPAQGLLRGVLALAPDDLGAVALVEGRVVLLRELVAVGGHQPLEGLADEQELQVAFQAVVDLGDAVLVEGLQVGRDVRLVGRDLHGVAVLAPPGQDHHEALPVGAGHLGHVAVDELVVLVHHQVLQVAGRQHAPLAAHGAVGPAGVGDLVPPHLVQDRRVGQLELQRGHKRDENSVLGRVLEATTKDIDAV</sequence>
<evidence type="ECO:0000256" key="13">
    <source>
        <dbReference type="ARBA" id="ARBA00036243"/>
    </source>
</evidence>
<keyword evidence="20" id="KW-1185">Reference proteome</keyword>
<comment type="catalytic activity">
    <reaction evidence="14">
        <text>Co(2+)(in) = Co(2+)(out)</text>
        <dbReference type="Rhea" id="RHEA:28578"/>
        <dbReference type="ChEBI" id="CHEBI:48828"/>
    </reaction>
</comment>
<evidence type="ECO:0000256" key="12">
    <source>
        <dbReference type="ARBA" id="ARBA00036173"/>
    </source>
</evidence>
<dbReference type="GO" id="GO:0022890">
    <property type="term" value="F:inorganic cation transmembrane transporter activity"/>
    <property type="evidence" value="ECO:0007669"/>
    <property type="project" value="UniProtKB-UniRule"/>
</dbReference>
<evidence type="ECO:0000256" key="5">
    <source>
        <dbReference type="ARBA" id="ARBA00022692"/>
    </source>
</evidence>
<dbReference type="SUPFAM" id="SSF161093">
    <property type="entry name" value="MgtE membrane domain-like"/>
    <property type="match status" value="1"/>
</dbReference>
<dbReference type="Gene3D" id="1.10.357.20">
    <property type="entry name" value="SLC41 divalent cation transporters, integral membrane domain"/>
    <property type="match status" value="1"/>
</dbReference>
<evidence type="ECO:0000259" key="18">
    <source>
        <dbReference type="Pfam" id="PF01769"/>
    </source>
</evidence>
<evidence type="ECO:0000256" key="15">
    <source>
        <dbReference type="ARBA" id="ARBA00036293"/>
    </source>
</evidence>
<evidence type="ECO:0000256" key="3">
    <source>
        <dbReference type="ARBA" id="ARBA00022448"/>
    </source>
</evidence>
<dbReference type="PANTHER" id="PTHR16228:SF25">
    <property type="entry name" value="SOLUTE CARRIER FAMILY 41 MEMBER 2"/>
    <property type="match status" value="1"/>
</dbReference>
<evidence type="ECO:0000256" key="17">
    <source>
        <dbReference type="RuleBase" id="RU369007"/>
    </source>
</evidence>
<dbReference type="PANTHER" id="PTHR16228">
    <property type="entry name" value="DIVALENT CATION TRANSPORTER SOLUTE CARRIER FAMILY 41"/>
    <property type="match status" value="1"/>
</dbReference>
<evidence type="ECO:0000256" key="11">
    <source>
        <dbReference type="ARBA" id="ARBA00034269"/>
    </source>
</evidence>
<keyword evidence="8" id="KW-1133">Transmembrane helix</keyword>
<comment type="function">
    <text evidence="17">Acts as a magnesium transporter.</text>
</comment>
<dbReference type="GO" id="GO:0005886">
    <property type="term" value="C:plasma membrane"/>
    <property type="evidence" value="ECO:0007669"/>
    <property type="project" value="UniProtKB-SubCell"/>
</dbReference>
<dbReference type="AlphaFoldDB" id="A0AA40LRN4"/>
<keyword evidence="9 17" id="KW-0406">Ion transport</keyword>
<evidence type="ECO:0000256" key="4">
    <source>
        <dbReference type="ARBA" id="ARBA00022475"/>
    </source>
</evidence>
<reference evidence="19" key="1">
    <citation type="submission" date="2023-06" db="EMBL/GenBank/DDBJ databases">
        <title>Reference genome for the Northern bat (Eptesicus nilssonii), a most northern bat species.</title>
        <authorList>
            <person name="Laine V.N."/>
            <person name="Pulliainen A.T."/>
            <person name="Lilley T.M."/>
        </authorList>
    </citation>
    <scope>NUCLEOTIDE SEQUENCE</scope>
    <source>
        <strain evidence="19">BLF_Eptnil</strain>
        <tissue evidence="19">Kidney</tissue>
    </source>
</reference>
<evidence type="ECO:0000256" key="7">
    <source>
        <dbReference type="ARBA" id="ARBA00022842"/>
    </source>
</evidence>
<dbReference type="GO" id="GO:0008324">
    <property type="term" value="F:monoatomic cation transmembrane transporter activity"/>
    <property type="evidence" value="ECO:0007669"/>
    <property type="project" value="UniProtKB-UniRule"/>
</dbReference>
<evidence type="ECO:0000256" key="8">
    <source>
        <dbReference type="ARBA" id="ARBA00022989"/>
    </source>
</evidence>
<evidence type="ECO:0000256" key="10">
    <source>
        <dbReference type="ARBA" id="ARBA00023136"/>
    </source>
</evidence>
<comment type="similarity">
    <text evidence="2 17">Belongs to the SLC41A transporter family.</text>
</comment>
<comment type="catalytic activity">
    <reaction evidence="12">
        <text>Mn(2+)(in) = Mn(2+)(out)</text>
        <dbReference type="Rhea" id="RHEA:28699"/>
        <dbReference type="ChEBI" id="CHEBI:29035"/>
    </reaction>
</comment>
<keyword evidence="5" id="KW-0812">Transmembrane</keyword>
<dbReference type="InterPro" id="IPR006667">
    <property type="entry name" value="SLC41_membr_dom"/>
</dbReference>
<dbReference type="InterPro" id="IPR045349">
    <property type="entry name" value="SLC41A1-3"/>
</dbReference>
<keyword evidence="3 17" id="KW-0813">Transport</keyword>
<evidence type="ECO:0000313" key="19">
    <source>
        <dbReference type="EMBL" id="KAK1341522.1"/>
    </source>
</evidence>
<evidence type="ECO:0000256" key="6">
    <source>
        <dbReference type="ARBA" id="ARBA00022737"/>
    </source>
</evidence>
<comment type="catalytic activity">
    <reaction evidence="13">
        <text>Fe(2+)(in) = Fe(2+)(out)</text>
        <dbReference type="Rhea" id="RHEA:28486"/>
        <dbReference type="ChEBI" id="CHEBI:29033"/>
    </reaction>
</comment>
<dbReference type="Pfam" id="PF01769">
    <property type="entry name" value="MgtE"/>
    <property type="match status" value="1"/>
</dbReference>
<keyword evidence="10" id="KW-0472">Membrane</keyword>
<evidence type="ECO:0000256" key="1">
    <source>
        <dbReference type="ARBA" id="ARBA00004651"/>
    </source>
</evidence>
<comment type="catalytic activity">
    <reaction evidence="15">
        <text>Ni(2+)(in) = Ni(2+)(out)</text>
        <dbReference type="Rhea" id="RHEA:29831"/>
        <dbReference type="ChEBI" id="CHEBI:49786"/>
    </reaction>
</comment>
<evidence type="ECO:0000256" key="9">
    <source>
        <dbReference type="ARBA" id="ARBA00023065"/>
    </source>
</evidence>
<comment type="function">
    <text evidence="16">Acts as a plasma-membrane magnesium transporter. Can also mediate the transport of other divalent metal cations in an order of Ba(2+) &gt; Ni(2+) &gt; Co(2+) &gt; Fe(2+) &gt; Mn(2+).</text>
</comment>
<feature type="domain" description="SLC41A/MgtE integral membrane" evidence="18">
    <location>
        <begin position="85"/>
        <end position="128"/>
    </location>
</feature>
<gene>
    <name evidence="19" type="ORF">QTO34_017937</name>
</gene>
<proteinExistence type="inferred from homology"/>
<evidence type="ECO:0000313" key="20">
    <source>
        <dbReference type="Proteomes" id="UP001177744"/>
    </source>
</evidence>
<dbReference type="EMBL" id="JAULJE010000007">
    <property type="protein sequence ID" value="KAK1341522.1"/>
    <property type="molecule type" value="Genomic_DNA"/>
</dbReference>
<comment type="subcellular location">
    <subcellularLocation>
        <location evidence="1">Cell membrane</location>
        <topology evidence="1">Multi-pass membrane protein</topology>
    </subcellularLocation>
    <subcellularLocation>
        <location evidence="17">Membrane</location>
        <topology evidence="17">Multi-pass membrane protein</topology>
    </subcellularLocation>
</comment>
<comment type="caution">
    <text evidence="19">The sequence shown here is derived from an EMBL/GenBank/DDBJ whole genome shotgun (WGS) entry which is preliminary data.</text>
</comment>
<dbReference type="GO" id="GO:0015693">
    <property type="term" value="P:magnesium ion transport"/>
    <property type="evidence" value="ECO:0007669"/>
    <property type="project" value="UniProtKB-ARBA"/>
</dbReference>
<protein>
    <recommendedName>
        <fullName evidence="17">Solute carrier family 41 member</fullName>
    </recommendedName>
</protein>
<keyword evidence="6" id="KW-0677">Repeat</keyword>
<comment type="catalytic activity">
    <reaction evidence="11">
        <text>Mg(2+)(in) = Mg(2+)(out)</text>
        <dbReference type="Rhea" id="RHEA:29827"/>
        <dbReference type="ChEBI" id="CHEBI:18420"/>
    </reaction>
</comment>
<evidence type="ECO:0000256" key="14">
    <source>
        <dbReference type="ARBA" id="ARBA00036245"/>
    </source>
</evidence>
<evidence type="ECO:0000256" key="16">
    <source>
        <dbReference type="ARBA" id="ARBA00046252"/>
    </source>
</evidence>